<evidence type="ECO:0000256" key="1">
    <source>
        <dbReference type="SAM" id="MobiDB-lite"/>
    </source>
</evidence>
<accession>A0A9P0CK49</accession>
<feature type="compositionally biased region" description="Low complexity" evidence="1">
    <location>
        <begin position="233"/>
        <end position="244"/>
    </location>
</feature>
<dbReference type="AlphaFoldDB" id="A0A9P0CK49"/>
<keyword evidence="2" id="KW-0812">Transmembrane</keyword>
<keyword evidence="5" id="KW-1185">Reference proteome</keyword>
<dbReference type="PANTHER" id="PTHR13428">
    <property type="entry name" value="INNER NUCLEAR MEMBRANE PROTEIN MAN1 LEM DOMAIN CONTAINING PROTEIN"/>
    <property type="match status" value="1"/>
</dbReference>
<feature type="region of interest" description="Disordered" evidence="1">
    <location>
        <begin position="118"/>
        <end position="213"/>
    </location>
</feature>
<dbReference type="InterPro" id="IPR011015">
    <property type="entry name" value="LEM/LEM-like_dom_sf"/>
</dbReference>
<keyword evidence="2" id="KW-1133">Transmembrane helix</keyword>
<dbReference type="EMBL" id="OV651824">
    <property type="protein sequence ID" value="CAH1102098.1"/>
    <property type="molecule type" value="Genomic_DNA"/>
</dbReference>
<evidence type="ECO:0000313" key="4">
    <source>
        <dbReference type="EMBL" id="CAH1102098.1"/>
    </source>
</evidence>
<feature type="compositionally biased region" description="Low complexity" evidence="1">
    <location>
        <begin position="167"/>
        <end position="183"/>
    </location>
</feature>
<dbReference type="InterPro" id="IPR003887">
    <property type="entry name" value="LEM_dom"/>
</dbReference>
<dbReference type="InterPro" id="IPR052277">
    <property type="entry name" value="INM_ESCRT-Associated"/>
</dbReference>
<reference evidence="4" key="1">
    <citation type="submission" date="2022-01" db="EMBL/GenBank/DDBJ databases">
        <authorList>
            <person name="King R."/>
        </authorList>
    </citation>
    <scope>NUCLEOTIDE SEQUENCE</scope>
</reference>
<feature type="region of interest" description="Disordered" evidence="1">
    <location>
        <begin position="50"/>
        <end position="76"/>
    </location>
</feature>
<gene>
    <name evidence="4" type="ORF">PSYICH_LOCUS3037</name>
</gene>
<dbReference type="GO" id="GO:0031490">
    <property type="term" value="F:chromatin DNA binding"/>
    <property type="evidence" value="ECO:0007669"/>
    <property type="project" value="TreeGrafter"/>
</dbReference>
<dbReference type="SMART" id="SM00540">
    <property type="entry name" value="LEM"/>
    <property type="match status" value="1"/>
</dbReference>
<organism evidence="4 5">
    <name type="scientific">Psylliodes chrysocephalus</name>
    <dbReference type="NCBI Taxonomy" id="3402493"/>
    <lineage>
        <taxon>Eukaryota</taxon>
        <taxon>Metazoa</taxon>
        <taxon>Ecdysozoa</taxon>
        <taxon>Arthropoda</taxon>
        <taxon>Hexapoda</taxon>
        <taxon>Insecta</taxon>
        <taxon>Pterygota</taxon>
        <taxon>Neoptera</taxon>
        <taxon>Endopterygota</taxon>
        <taxon>Coleoptera</taxon>
        <taxon>Polyphaga</taxon>
        <taxon>Cucujiformia</taxon>
        <taxon>Chrysomeloidea</taxon>
        <taxon>Chrysomelidae</taxon>
        <taxon>Galerucinae</taxon>
        <taxon>Alticini</taxon>
        <taxon>Psylliodes</taxon>
    </lineage>
</organism>
<evidence type="ECO:0000259" key="3">
    <source>
        <dbReference type="PROSITE" id="PS50954"/>
    </source>
</evidence>
<dbReference type="OrthoDB" id="118234at2759"/>
<dbReference type="Gene3D" id="1.10.720.40">
    <property type="match status" value="1"/>
</dbReference>
<protein>
    <recommendedName>
        <fullName evidence="3">LEM domain-containing protein</fullName>
    </recommendedName>
</protein>
<feature type="compositionally biased region" description="Polar residues" evidence="1">
    <location>
        <begin position="184"/>
        <end position="213"/>
    </location>
</feature>
<sequence>MVVDVEKLTDAELRTKLLEFGFPVMPITGTTRKVMAKKLKMLLENKNKIGGEGRRSLGRYSSEEESDTDMKVTTKKKDNRRVTMGAPLMQPPSASPKIRKSTRFNEVVEPEIPVSPVKREIRTTTTTSSRSQKIIRNAQDEFDTGSDSESDITNYQSSKVALDGRGSPLKSPLSSSKYSPPKSVETSYSTSRNISFNTNTSPSRHSNYNSPSLASEYASDRLNQIRSRLSLNSPSYEKPSYSSPTREKEETPFLSNFTKRLSTMQSQNNDYDYKNDIIKEQDVNGSSGYVRSQLGSFRSTRGREPTYDYRFNRNNILKNNFVSFAVLAGAALFFVLLAIMYMGMKSDTSVIPSGKSNPYTPKS</sequence>
<evidence type="ECO:0000313" key="5">
    <source>
        <dbReference type="Proteomes" id="UP001153636"/>
    </source>
</evidence>
<feature type="domain" description="LEM" evidence="3">
    <location>
        <begin position="2"/>
        <end position="46"/>
    </location>
</feature>
<keyword evidence="2" id="KW-0472">Membrane</keyword>
<name>A0A9P0CK49_9CUCU</name>
<dbReference type="Proteomes" id="UP001153636">
    <property type="component" value="Chromosome 12"/>
</dbReference>
<dbReference type="Pfam" id="PF03020">
    <property type="entry name" value="LEM"/>
    <property type="match status" value="1"/>
</dbReference>
<dbReference type="SUPFAM" id="SSF63451">
    <property type="entry name" value="LEM domain"/>
    <property type="match status" value="1"/>
</dbReference>
<dbReference type="GO" id="GO:0006998">
    <property type="term" value="P:nuclear envelope organization"/>
    <property type="evidence" value="ECO:0007669"/>
    <property type="project" value="TreeGrafter"/>
</dbReference>
<feature type="transmembrane region" description="Helical" evidence="2">
    <location>
        <begin position="321"/>
        <end position="342"/>
    </location>
</feature>
<feature type="region of interest" description="Disordered" evidence="1">
    <location>
        <begin position="226"/>
        <end position="251"/>
    </location>
</feature>
<proteinExistence type="predicted"/>
<feature type="compositionally biased region" description="Acidic residues" evidence="1">
    <location>
        <begin position="140"/>
        <end position="150"/>
    </location>
</feature>
<dbReference type="FunFam" id="1.10.720.40:FF:000001">
    <property type="entry name" value="LEM domain containing 2, isoform CRA_a"/>
    <property type="match status" value="1"/>
</dbReference>
<dbReference type="GO" id="GO:0030514">
    <property type="term" value="P:negative regulation of BMP signaling pathway"/>
    <property type="evidence" value="ECO:0007669"/>
    <property type="project" value="TreeGrafter"/>
</dbReference>
<evidence type="ECO:0000256" key="2">
    <source>
        <dbReference type="SAM" id="Phobius"/>
    </source>
</evidence>
<dbReference type="PANTHER" id="PTHR13428:SF12">
    <property type="entry name" value="INNER NUCLEAR MEMBRANE PROTEIN MAN1"/>
    <property type="match status" value="1"/>
</dbReference>
<dbReference type="PROSITE" id="PS50954">
    <property type="entry name" value="LEM"/>
    <property type="match status" value="1"/>
</dbReference>
<dbReference type="CDD" id="cd12934">
    <property type="entry name" value="LEM"/>
    <property type="match status" value="1"/>
</dbReference>